<dbReference type="EMBL" id="MVHS01000010">
    <property type="protein sequence ID" value="ORA72046.1"/>
    <property type="molecule type" value="Genomic_DNA"/>
</dbReference>
<dbReference type="PANTHER" id="PTHR43392:SF2">
    <property type="entry name" value="AAA-TYPE ATPASE FAMILY PROTEIN _ ANKYRIN REPEAT FAMILY PROTEIN"/>
    <property type="match status" value="1"/>
</dbReference>
<comment type="similarity">
    <text evidence="2">Belongs to the CbxX/CfxQ family.</text>
</comment>
<keyword evidence="8" id="KW-1185">Reference proteome</keyword>
<proteinExistence type="inferred from homology"/>
<evidence type="ECO:0000313" key="8">
    <source>
        <dbReference type="Proteomes" id="UP000192801"/>
    </source>
</evidence>
<dbReference type="PANTHER" id="PTHR43392">
    <property type="entry name" value="AAA-TYPE ATPASE FAMILY PROTEIN / ANKYRIN REPEAT FAMILY PROTEIN"/>
    <property type="match status" value="1"/>
</dbReference>
<evidence type="ECO:0000256" key="1">
    <source>
        <dbReference type="ARBA" id="ARBA00004496"/>
    </source>
</evidence>
<dbReference type="Pfam" id="PF21545">
    <property type="entry name" value="T7SS_EccA1_N"/>
    <property type="match status" value="2"/>
</dbReference>
<reference evidence="7 8" key="1">
    <citation type="submission" date="2016-12" db="EMBL/GenBank/DDBJ databases">
        <title>The new phylogeny of genus Mycobacterium.</title>
        <authorList>
            <person name="Tortoli E."/>
            <person name="Trovato A."/>
            <person name="Cirillo D.M."/>
        </authorList>
    </citation>
    <scope>NUCLEOTIDE SEQUENCE [LARGE SCALE GENOMIC DNA]</scope>
    <source>
        <strain evidence="7 8">DSM 45130</strain>
    </source>
</reference>
<dbReference type="InterPro" id="IPR011990">
    <property type="entry name" value="TPR-like_helical_dom_sf"/>
</dbReference>
<dbReference type="Pfam" id="PF00004">
    <property type="entry name" value="AAA"/>
    <property type="match status" value="1"/>
</dbReference>
<evidence type="ECO:0000313" key="7">
    <source>
        <dbReference type="EMBL" id="ORA72046.1"/>
    </source>
</evidence>
<dbReference type="SMART" id="SM00382">
    <property type="entry name" value="AAA"/>
    <property type="match status" value="1"/>
</dbReference>
<dbReference type="InterPro" id="IPR000641">
    <property type="entry name" value="CbxX/CfxQ"/>
</dbReference>
<protein>
    <submittedName>
        <fullName evidence="7">Type VII secretion AAA-ATPase EccA</fullName>
    </submittedName>
</protein>
<dbReference type="SUPFAM" id="SSF52540">
    <property type="entry name" value="P-loop containing nucleoside triphosphate hydrolases"/>
    <property type="match status" value="1"/>
</dbReference>
<name>A0A1X0DI13_9MYCO</name>
<dbReference type="Pfam" id="PF17866">
    <property type="entry name" value="AAA_lid_6"/>
    <property type="match status" value="1"/>
</dbReference>
<organism evidence="7 8">
    <name type="scientific">Mycolicibacterium insubricum</name>
    <dbReference type="NCBI Taxonomy" id="444597"/>
    <lineage>
        <taxon>Bacteria</taxon>
        <taxon>Bacillati</taxon>
        <taxon>Actinomycetota</taxon>
        <taxon>Actinomycetes</taxon>
        <taxon>Mycobacteriales</taxon>
        <taxon>Mycobacteriaceae</taxon>
        <taxon>Mycolicibacterium</taxon>
    </lineage>
</organism>
<evidence type="ECO:0000256" key="3">
    <source>
        <dbReference type="ARBA" id="ARBA00022490"/>
    </source>
</evidence>
<dbReference type="GO" id="GO:0005737">
    <property type="term" value="C:cytoplasm"/>
    <property type="evidence" value="ECO:0007669"/>
    <property type="project" value="UniProtKB-SubCell"/>
</dbReference>
<dbReference type="AlphaFoldDB" id="A0A1X0DI13"/>
<keyword evidence="4" id="KW-0547">Nucleotide-binding</keyword>
<dbReference type="GO" id="GO:0005524">
    <property type="term" value="F:ATP binding"/>
    <property type="evidence" value="ECO:0007669"/>
    <property type="project" value="UniProtKB-KW"/>
</dbReference>
<keyword evidence="5" id="KW-0067">ATP-binding</keyword>
<dbReference type="Proteomes" id="UP000192801">
    <property type="component" value="Unassembled WGS sequence"/>
</dbReference>
<dbReference type="InterPro" id="IPR003959">
    <property type="entry name" value="ATPase_AAA_core"/>
</dbReference>
<dbReference type="CDD" id="cd00009">
    <property type="entry name" value="AAA"/>
    <property type="match status" value="1"/>
</dbReference>
<dbReference type="GO" id="GO:0016887">
    <property type="term" value="F:ATP hydrolysis activity"/>
    <property type="evidence" value="ECO:0007669"/>
    <property type="project" value="InterPro"/>
</dbReference>
<comment type="caution">
    <text evidence="7">The sequence shown here is derived from an EMBL/GenBank/DDBJ whole genome shotgun (WGS) entry which is preliminary data.</text>
</comment>
<evidence type="ECO:0000256" key="4">
    <source>
        <dbReference type="ARBA" id="ARBA00022741"/>
    </source>
</evidence>
<dbReference type="FunFam" id="3.40.50.300:FF:000216">
    <property type="entry name" value="Type VII secretion ATPase EccA"/>
    <property type="match status" value="1"/>
</dbReference>
<evidence type="ECO:0000256" key="5">
    <source>
        <dbReference type="ARBA" id="ARBA00022840"/>
    </source>
</evidence>
<dbReference type="InterPro" id="IPR041627">
    <property type="entry name" value="AAA_lid_6"/>
</dbReference>
<dbReference type="InterPro" id="IPR023835">
    <property type="entry name" value="T7SS_EccA"/>
</dbReference>
<dbReference type="NCBIfam" id="TIGR03922">
    <property type="entry name" value="T7SS_EccA"/>
    <property type="match status" value="1"/>
</dbReference>
<comment type="subcellular location">
    <subcellularLocation>
        <location evidence="1">Cytoplasm</location>
    </subcellularLocation>
</comment>
<feature type="domain" description="AAA+ ATPase" evidence="6">
    <location>
        <begin position="362"/>
        <end position="504"/>
    </location>
</feature>
<dbReference type="STRING" id="444597.BST26_06530"/>
<accession>A0A1X0DI13</accession>
<gene>
    <name evidence="7" type="ORF">BST26_06530</name>
</gene>
<dbReference type="Gene3D" id="1.25.40.10">
    <property type="entry name" value="Tetratricopeptide repeat domain"/>
    <property type="match status" value="1"/>
</dbReference>
<evidence type="ECO:0000256" key="2">
    <source>
        <dbReference type="ARBA" id="ARBA00010378"/>
    </source>
</evidence>
<dbReference type="PRINTS" id="PR00819">
    <property type="entry name" value="CBXCFQXSUPER"/>
</dbReference>
<sequence length="623" mass="66843">MAETAAARREFDRAMALLDDDAAAAWARFGAATAIDPQMADAWLGRIAAGDDSLDTLIALHACGDRLHRETNRIGARLAARIKAGPYLAITVTEASHAGLALATAYVDACRFESARVLLDDPALLDCWENHQWRQHVLAHLMFATARWPDVLTAATTELPSQAIVMAAVTAATNTLAAHAAAHLGQARVALDWADRVHFRGHLGDGVNAGAAPGGGDALNAIIDPNEFPLLAADLAYVRGMAHRQLGEENRAQTALSKACINGALLPAARDALADPQLQLVVTDADTIDTRTDHWDPATECTAADRQVAADEAQRAEMLASGRALLADQVGLDEVKRAVAELEDQIEVRALRLAHGLPVAGQTNHMLLVGPPGTGKTTTAAALGMIYAGLGIVEHPEIIEVRRADFCGEHIGASGPKTNELIARSLGRILFMDEFYSLVERHHDGRPDMIGMEAVNQLLIALETHRFDFCFIGAGYEREVDEFLTVNPGLAGRFNRKLRFASYSPEELVEIAERYGAPRATILAPDARDVLNGACCELAGYRAPDGSHGIDVMQNGRFARNVLERAERLRDTRVAAQHRAGRGSVTVTDLQTVTGADIAAAVGECCEEKHVPVRLAPAVHPLF</sequence>
<dbReference type="InterPro" id="IPR049078">
    <property type="entry name" value="T7SS_EccA1-like_N"/>
</dbReference>
<dbReference type="InterPro" id="IPR027417">
    <property type="entry name" value="P-loop_NTPase"/>
</dbReference>
<dbReference type="Gene3D" id="3.40.50.300">
    <property type="entry name" value="P-loop containing nucleotide triphosphate hydrolases"/>
    <property type="match status" value="1"/>
</dbReference>
<evidence type="ECO:0000259" key="6">
    <source>
        <dbReference type="SMART" id="SM00382"/>
    </source>
</evidence>
<dbReference type="InterPro" id="IPR050773">
    <property type="entry name" value="CbxX/CfxQ_RuBisCO_ESX"/>
</dbReference>
<keyword evidence="3" id="KW-0963">Cytoplasm</keyword>
<dbReference type="InterPro" id="IPR003593">
    <property type="entry name" value="AAA+_ATPase"/>
</dbReference>
<dbReference type="Gene3D" id="1.10.8.60">
    <property type="match status" value="1"/>
</dbReference>